<organism evidence="4">
    <name type="scientific">Hexamita inflata</name>
    <dbReference type="NCBI Taxonomy" id="28002"/>
    <lineage>
        <taxon>Eukaryota</taxon>
        <taxon>Metamonada</taxon>
        <taxon>Diplomonadida</taxon>
        <taxon>Hexamitidae</taxon>
        <taxon>Hexamitinae</taxon>
        <taxon>Hexamita</taxon>
    </lineage>
</organism>
<reference evidence="6 8" key="2">
    <citation type="submission" date="2024-07" db="EMBL/GenBank/DDBJ databases">
        <authorList>
            <person name="Akdeniz Z."/>
        </authorList>
    </citation>
    <scope>NUCLEOTIDE SEQUENCE [LARGE SCALE GENOMIC DNA]</scope>
</reference>
<dbReference type="PANTHER" id="PTHR11227">
    <property type="entry name" value="WD-REPEAT PROTEIN INTERACTING WITH PHOSPHOINOSIDES WIPI -RELATED"/>
    <property type="match status" value="1"/>
</dbReference>
<dbReference type="InterPro" id="IPR001680">
    <property type="entry name" value="WD40_rpt"/>
</dbReference>
<evidence type="ECO:0000256" key="1">
    <source>
        <dbReference type="ARBA" id="ARBA00022574"/>
    </source>
</evidence>
<dbReference type="Proteomes" id="UP001642409">
    <property type="component" value="Unassembled WGS sequence"/>
</dbReference>
<evidence type="ECO:0000313" key="4">
    <source>
        <dbReference type="EMBL" id="CAI9960137.1"/>
    </source>
</evidence>
<dbReference type="Pfam" id="PF21032">
    <property type="entry name" value="PROPPIN"/>
    <property type="match status" value="1"/>
</dbReference>
<evidence type="ECO:0000256" key="3">
    <source>
        <dbReference type="ARBA" id="ARBA00025740"/>
    </source>
</evidence>
<keyword evidence="8" id="KW-1185">Reference proteome</keyword>
<evidence type="ECO:0000313" key="5">
    <source>
        <dbReference type="EMBL" id="CAI9975074.1"/>
    </source>
</evidence>
<comment type="caution">
    <text evidence="4">The sequence shown here is derived from an EMBL/GenBank/DDBJ whole genome shotgun (WGS) entry which is preliminary data.</text>
</comment>
<dbReference type="Gene3D" id="2.130.10.10">
    <property type="entry name" value="YVTN repeat-like/Quinoprotein amine dehydrogenase"/>
    <property type="match status" value="1"/>
</dbReference>
<keyword evidence="2" id="KW-0677">Repeat</keyword>
<dbReference type="EMBL" id="CATOUU010000928">
    <property type="protein sequence ID" value="CAI9960137.1"/>
    <property type="molecule type" value="Genomic_DNA"/>
</dbReference>
<dbReference type="EMBL" id="CATOUU010001161">
    <property type="protein sequence ID" value="CAI9975074.1"/>
    <property type="molecule type" value="Genomic_DNA"/>
</dbReference>
<evidence type="ECO:0000256" key="2">
    <source>
        <dbReference type="ARBA" id="ARBA00022737"/>
    </source>
</evidence>
<dbReference type="EMBL" id="CAXDID020000528">
    <property type="protein sequence ID" value="CAL6100195.1"/>
    <property type="molecule type" value="Genomic_DNA"/>
</dbReference>
<evidence type="ECO:0000313" key="7">
    <source>
        <dbReference type="EMBL" id="CAL6100195.1"/>
    </source>
</evidence>
<dbReference type="AlphaFoldDB" id="A0AA86QSU7"/>
<dbReference type="InterPro" id="IPR015943">
    <property type="entry name" value="WD40/YVTN_repeat-like_dom_sf"/>
</dbReference>
<keyword evidence="1" id="KW-0853">WD repeat</keyword>
<reference evidence="4" key="1">
    <citation type="submission" date="2023-06" db="EMBL/GenBank/DDBJ databases">
        <authorList>
            <person name="Kurt Z."/>
        </authorList>
    </citation>
    <scope>NUCLEOTIDE SEQUENCE</scope>
</reference>
<dbReference type="SMART" id="SM00320">
    <property type="entry name" value="WD40"/>
    <property type="match status" value="2"/>
</dbReference>
<accession>A0AA86QSU7</accession>
<evidence type="ECO:0000313" key="6">
    <source>
        <dbReference type="EMBL" id="CAL6081693.1"/>
    </source>
</evidence>
<gene>
    <name evidence="4" type="ORF">HINF_LOCUS47782</name>
    <name evidence="6" type="ORF">HINF_LOCUS60485</name>
    <name evidence="5" type="ORF">HINF_LOCUS62719</name>
    <name evidence="7" type="ORF">HINF_LOCUS70440</name>
</gene>
<dbReference type="EMBL" id="CAXDID020000354">
    <property type="protein sequence ID" value="CAL6081693.1"/>
    <property type="molecule type" value="Genomic_DNA"/>
</dbReference>
<dbReference type="InterPro" id="IPR036322">
    <property type="entry name" value="WD40_repeat_dom_sf"/>
</dbReference>
<dbReference type="GO" id="GO:0005737">
    <property type="term" value="C:cytoplasm"/>
    <property type="evidence" value="ECO:0007669"/>
    <property type="project" value="UniProtKB-ARBA"/>
</dbReference>
<name>A0AA86QSU7_9EUKA</name>
<comment type="similarity">
    <text evidence="3">Belongs to the WD repeat PROPPIN family.</text>
</comment>
<protein>
    <submittedName>
        <fullName evidence="4">WD40 repeat protein</fullName>
    </submittedName>
    <submittedName>
        <fullName evidence="6">WD40_repeat protein</fullName>
    </submittedName>
</protein>
<dbReference type="SUPFAM" id="SSF50978">
    <property type="entry name" value="WD40 repeat-like"/>
    <property type="match status" value="1"/>
</dbReference>
<dbReference type="InterPro" id="IPR048720">
    <property type="entry name" value="PROPPIN"/>
</dbReference>
<evidence type="ECO:0000313" key="8">
    <source>
        <dbReference type="Proteomes" id="UP001642409"/>
    </source>
</evidence>
<proteinExistence type="inferred from homology"/>
<sequence length="384" mass="43520">MFATKDTITSISFNQDSSCFIAGRVDGFSIYHTDPFRELYRRTFQDGFGVKVCSMLYRTSLIAFSGDTTENLKKYVQQCATYQAQNAKTDAPKSKFQHLHSPAFVPFDAQENQFQPNVVYIYDDAVGKILGRLRFRSEVFSIKMRKDCICVSLANQIYVHSLSDLTLLDVINTADFAPPFGLSTTEDDFIVAYVAPGMPGRVGLNFYLFSDSDQQENEIVRRYIDVHKSNITALSLSENGQILVTGSEQGKQIRVFQTVTQTPICCWKRGNDPAVITGISLNKNLDFAVVCSTKGTVHVFEIPQFQEYQLKRVRDMLEGEDVKTREYRAFCKFKITESNLQTCAAFSQNLNTFVILTEANEYWKVAYAGERGADPSLRAKWMLI</sequence>